<keyword evidence="2" id="KW-1185">Reference proteome</keyword>
<dbReference type="Proteomes" id="UP001214854">
    <property type="component" value="Unassembled WGS sequence"/>
</dbReference>
<evidence type="ECO:0000313" key="1">
    <source>
        <dbReference type="EMBL" id="MDC7684430.1"/>
    </source>
</evidence>
<accession>A0ABT5HWI1</accession>
<organism evidence="1 2">
    <name type="scientific">Asticcacaulis aquaticus</name>
    <dbReference type="NCBI Taxonomy" id="2984212"/>
    <lineage>
        <taxon>Bacteria</taxon>
        <taxon>Pseudomonadati</taxon>
        <taxon>Pseudomonadota</taxon>
        <taxon>Alphaproteobacteria</taxon>
        <taxon>Caulobacterales</taxon>
        <taxon>Caulobacteraceae</taxon>
        <taxon>Asticcacaulis</taxon>
    </lineage>
</organism>
<sequence length="90" mass="9740">MPQETLKIELFGAFKRFGTNGFVDLEVTLPIMIRDLRQVLADHLSETHDGFSREGLYKVSAFATDTAVLPAGAIIDVPTRLAVIPPVSGG</sequence>
<dbReference type="SUPFAM" id="SSF54285">
    <property type="entry name" value="MoaD/ThiS"/>
    <property type="match status" value="1"/>
</dbReference>
<comment type="caution">
    <text evidence="1">The sequence shown here is derived from an EMBL/GenBank/DDBJ whole genome shotgun (WGS) entry which is preliminary data.</text>
</comment>
<dbReference type="EMBL" id="JAQQKX010000012">
    <property type="protein sequence ID" value="MDC7684430.1"/>
    <property type="molecule type" value="Genomic_DNA"/>
</dbReference>
<protein>
    <recommendedName>
        <fullName evidence="3">Molybdopterin synthase sulfur carrier subunit</fullName>
    </recommendedName>
</protein>
<name>A0ABT5HWI1_9CAUL</name>
<dbReference type="InterPro" id="IPR012675">
    <property type="entry name" value="Beta-grasp_dom_sf"/>
</dbReference>
<proteinExistence type="predicted"/>
<dbReference type="RefSeq" id="WP_272748904.1">
    <property type="nucleotide sequence ID" value="NZ_JAQQKX010000012.1"/>
</dbReference>
<evidence type="ECO:0000313" key="2">
    <source>
        <dbReference type="Proteomes" id="UP001214854"/>
    </source>
</evidence>
<reference evidence="1 2" key="1">
    <citation type="submission" date="2023-01" db="EMBL/GenBank/DDBJ databases">
        <title>Novel species of the genus Asticcacaulis isolated from rivers.</title>
        <authorList>
            <person name="Lu H."/>
        </authorList>
    </citation>
    <scope>NUCLEOTIDE SEQUENCE [LARGE SCALE GENOMIC DNA]</scope>
    <source>
        <strain evidence="1 2">BYS171W</strain>
    </source>
</reference>
<dbReference type="InterPro" id="IPR016155">
    <property type="entry name" value="Mopterin_synth/thiamin_S_b"/>
</dbReference>
<gene>
    <name evidence="1" type="ORF">PQU92_14180</name>
</gene>
<dbReference type="Gene3D" id="3.10.20.30">
    <property type="match status" value="1"/>
</dbReference>
<evidence type="ECO:0008006" key="3">
    <source>
        <dbReference type="Google" id="ProtNLM"/>
    </source>
</evidence>